<keyword evidence="7" id="KW-0539">Nucleus</keyword>
<feature type="compositionally biased region" description="Polar residues" evidence="8">
    <location>
        <begin position="266"/>
        <end position="277"/>
    </location>
</feature>
<dbReference type="EMBL" id="ML732194">
    <property type="protein sequence ID" value="KAB8075450.1"/>
    <property type="molecule type" value="Genomic_DNA"/>
</dbReference>
<name>A0A5N5X811_9EURO</name>
<accession>A0A5N5X811</accession>
<dbReference type="InterPro" id="IPR028020">
    <property type="entry name" value="ASX_DEUBAD_dom"/>
</dbReference>
<evidence type="ECO:0000313" key="11">
    <source>
        <dbReference type="Proteomes" id="UP000326565"/>
    </source>
</evidence>
<evidence type="ECO:0000256" key="5">
    <source>
        <dbReference type="ARBA" id="ARBA00023015"/>
    </source>
</evidence>
<evidence type="ECO:0000256" key="2">
    <source>
        <dbReference type="ARBA" id="ARBA00022723"/>
    </source>
</evidence>
<protein>
    <recommendedName>
        <fullName evidence="9">DEUBAD domain-containing protein</fullName>
    </recommendedName>
</protein>
<feature type="domain" description="DEUBAD" evidence="9">
    <location>
        <begin position="30"/>
        <end position="150"/>
    </location>
</feature>
<sequence>MPSTNSKQPKRNPRRAVKDRWAEEKLMTSDSSQLIDLDLVKILAHPEAWNCLDEAEKKEILDLLPEDIQPNPRPSSDDPDAKIPPLPESFLRYSNNWRDGIRHFQLDLQNGRYDPVWLREAEEAMRQRAEGRFDKHKEEEYEQFWGQKQKMDKTLAAGQSRQVKLSTLIEHGIVREGDVWKYSRAFSKGRNKLLVEKEAKIVAIKDGSLTFAFPPGQRVFLSAVQSSPSTDSVALVEAETEESNGNITPAGAGPNGTPELSGDAQLGSNQALEAGSSNKRKSETETDTEPPKRGGGRPRKIPKTLEKGDQVEASTEDISTAQIAVEINKAPSAEETVIPSVVIETHTESDQQVLANASETPPATAEDAHLQSSIAESKAEEVDEIIVSNIKGPNALGNKILEADGRVQEIPHGNAWKEFRAFRNNQDMGSLWEVRQAWFQRNK</sequence>
<dbReference type="Pfam" id="PF13919">
    <property type="entry name" value="ASXH"/>
    <property type="match status" value="1"/>
</dbReference>
<dbReference type="OrthoDB" id="2289918at2759"/>
<dbReference type="Proteomes" id="UP000326565">
    <property type="component" value="Unassembled WGS sequence"/>
</dbReference>
<keyword evidence="4" id="KW-0862">Zinc</keyword>
<evidence type="ECO:0000256" key="1">
    <source>
        <dbReference type="ARBA" id="ARBA00004123"/>
    </source>
</evidence>
<proteinExistence type="predicted"/>
<evidence type="ECO:0000259" key="9">
    <source>
        <dbReference type="PROSITE" id="PS51916"/>
    </source>
</evidence>
<comment type="subcellular location">
    <subcellularLocation>
        <location evidence="1">Nucleus</location>
    </subcellularLocation>
</comment>
<keyword evidence="11" id="KW-1185">Reference proteome</keyword>
<feature type="region of interest" description="Disordered" evidence="8">
    <location>
        <begin position="1"/>
        <end position="23"/>
    </location>
</feature>
<evidence type="ECO:0000256" key="6">
    <source>
        <dbReference type="ARBA" id="ARBA00023163"/>
    </source>
</evidence>
<evidence type="ECO:0000313" key="10">
    <source>
        <dbReference type="EMBL" id="KAB8075450.1"/>
    </source>
</evidence>
<keyword evidence="5" id="KW-0805">Transcription regulation</keyword>
<evidence type="ECO:0000256" key="7">
    <source>
        <dbReference type="ARBA" id="ARBA00023242"/>
    </source>
</evidence>
<gene>
    <name evidence="10" type="ORF">BDV29DRAFT_107877</name>
</gene>
<evidence type="ECO:0000256" key="3">
    <source>
        <dbReference type="ARBA" id="ARBA00022771"/>
    </source>
</evidence>
<keyword evidence="3" id="KW-0863">Zinc-finger</keyword>
<dbReference type="InterPro" id="IPR044867">
    <property type="entry name" value="DEUBAD_dom"/>
</dbReference>
<organism evidence="10 11">
    <name type="scientific">Aspergillus leporis</name>
    <dbReference type="NCBI Taxonomy" id="41062"/>
    <lineage>
        <taxon>Eukaryota</taxon>
        <taxon>Fungi</taxon>
        <taxon>Dikarya</taxon>
        <taxon>Ascomycota</taxon>
        <taxon>Pezizomycotina</taxon>
        <taxon>Eurotiomycetes</taxon>
        <taxon>Eurotiomycetidae</taxon>
        <taxon>Eurotiales</taxon>
        <taxon>Aspergillaceae</taxon>
        <taxon>Aspergillus</taxon>
        <taxon>Aspergillus subgen. Circumdati</taxon>
    </lineage>
</organism>
<evidence type="ECO:0000256" key="8">
    <source>
        <dbReference type="SAM" id="MobiDB-lite"/>
    </source>
</evidence>
<feature type="region of interest" description="Disordered" evidence="8">
    <location>
        <begin position="232"/>
        <end position="317"/>
    </location>
</feature>
<keyword evidence="6" id="KW-0804">Transcription</keyword>
<evidence type="ECO:0000256" key="4">
    <source>
        <dbReference type="ARBA" id="ARBA00022833"/>
    </source>
</evidence>
<keyword evidence="2" id="KW-0479">Metal-binding</keyword>
<reference evidence="10 11" key="1">
    <citation type="submission" date="2019-04" db="EMBL/GenBank/DDBJ databases">
        <title>Friends and foes A comparative genomics study of 23 Aspergillus species from section Flavi.</title>
        <authorList>
            <consortium name="DOE Joint Genome Institute"/>
            <person name="Kjaerbolling I."/>
            <person name="Vesth T."/>
            <person name="Frisvad J.C."/>
            <person name="Nybo J.L."/>
            <person name="Theobald S."/>
            <person name="Kildgaard S."/>
            <person name="Isbrandt T."/>
            <person name="Kuo A."/>
            <person name="Sato A."/>
            <person name="Lyhne E.K."/>
            <person name="Kogle M.E."/>
            <person name="Wiebenga A."/>
            <person name="Kun R.S."/>
            <person name="Lubbers R.J."/>
            <person name="Makela M.R."/>
            <person name="Barry K."/>
            <person name="Chovatia M."/>
            <person name="Clum A."/>
            <person name="Daum C."/>
            <person name="Haridas S."/>
            <person name="He G."/>
            <person name="LaButti K."/>
            <person name="Lipzen A."/>
            <person name="Mondo S."/>
            <person name="Riley R."/>
            <person name="Salamov A."/>
            <person name="Simmons B.A."/>
            <person name="Magnuson J.K."/>
            <person name="Henrissat B."/>
            <person name="Mortensen U.H."/>
            <person name="Larsen T.O."/>
            <person name="Devries R.P."/>
            <person name="Grigoriev I.V."/>
            <person name="Machida M."/>
            <person name="Baker S.E."/>
            <person name="Andersen M.R."/>
        </authorList>
    </citation>
    <scope>NUCLEOTIDE SEQUENCE [LARGE SCALE GENOMIC DNA]</scope>
    <source>
        <strain evidence="10 11">CBS 151.66</strain>
    </source>
</reference>
<dbReference type="GO" id="GO:0005634">
    <property type="term" value="C:nucleus"/>
    <property type="evidence" value="ECO:0007669"/>
    <property type="project" value="UniProtKB-SubCell"/>
</dbReference>
<dbReference type="PROSITE" id="PS51916">
    <property type="entry name" value="DEUBAD"/>
    <property type="match status" value="1"/>
</dbReference>
<dbReference type="GO" id="GO:0008270">
    <property type="term" value="F:zinc ion binding"/>
    <property type="evidence" value="ECO:0007669"/>
    <property type="project" value="UniProtKB-KW"/>
</dbReference>
<feature type="compositionally biased region" description="Basic and acidic residues" evidence="8">
    <location>
        <begin position="280"/>
        <end position="292"/>
    </location>
</feature>
<dbReference type="AlphaFoldDB" id="A0A5N5X811"/>